<dbReference type="RefSeq" id="XP_029124212.1">
    <property type="nucleotide sequence ID" value="XM_029268379.1"/>
</dbReference>
<dbReference type="PROSITE" id="PS50066">
    <property type="entry name" value="MADS_BOX_2"/>
    <property type="match status" value="1"/>
</dbReference>
<evidence type="ECO:0000313" key="10">
    <source>
        <dbReference type="Proteomes" id="UP000504607"/>
    </source>
</evidence>
<dbReference type="Gene3D" id="3.40.1810.10">
    <property type="entry name" value="Transcription factor, MADS-box"/>
    <property type="match status" value="1"/>
</dbReference>
<gene>
    <name evidence="11" type="primary">LOC105058117</name>
</gene>
<keyword evidence="3" id="KW-0238">DNA-binding</keyword>
<dbReference type="CDD" id="cd00265">
    <property type="entry name" value="MADS_MEF2_like"/>
    <property type="match status" value="1"/>
</dbReference>
<keyword evidence="5" id="KW-0539">Nucleus</keyword>
<feature type="coiled-coil region" evidence="6">
    <location>
        <begin position="122"/>
        <end position="170"/>
    </location>
</feature>
<feature type="domain" description="K-box" evidence="9">
    <location>
        <begin position="88"/>
        <end position="184"/>
    </location>
</feature>
<evidence type="ECO:0000259" key="9">
    <source>
        <dbReference type="PROSITE" id="PS51297"/>
    </source>
</evidence>
<evidence type="ECO:0000256" key="3">
    <source>
        <dbReference type="ARBA" id="ARBA00023125"/>
    </source>
</evidence>
<comment type="subcellular location">
    <subcellularLocation>
        <location evidence="1">Nucleus</location>
    </subcellularLocation>
</comment>
<evidence type="ECO:0000256" key="2">
    <source>
        <dbReference type="ARBA" id="ARBA00023015"/>
    </source>
</evidence>
<name>A0A8N4ICD2_ELAGV</name>
<reference evidence="11" key="1">
    <citation type="submission" date="2025-08" db="UniProtKB">
        <authorList>
            <consortium name="RefSeq"/>
        </authorList>
    </citation>
    <scope>IDENTIFICATION</scope>
</reference>
<dbReference type="GO" id="GO:0045944">
    <property type="term" value="P:positive regulation of transcription by RNA polymerase II"/>
    <property type="evidence" value="ECO:0007669"/>
    <property type="project" value="InterPro"/>
</dbReference>
<sequence>MGRGRVQLKRIENEINRQVTFSKRRSGLLKKAHEISVLCDAEVAVVVFSTKGKLYEYSTDSSMEKILERYRQYSNAEKALAQGDPWPQGSWLHEFGELKSKVEALQKCQRHLMGEQLDSLALKELQQLEQRLESALRHIRSRKLLPWQQNQLLFDSIAELRRKEKSLQEQNCILEKRIVESSARAQNEHPHCERQSQPRTSSSSPLPFLVTDSFPTLHVRSNQARGTSLPAWMLRHVSG</sequence>
<proteinExistence type="predicted"/>
<dbReference type="AlphaFoldDB" id="A0A8N4ICD2"/>
<dbReference type="FunFam" id="3.40.1810.10:FF:000003">
    <property type="entry name" value="MADS-box transcription factor MADS-MC"/>
    <property type="match status" value="1"/>
</dbReference>
<dbReference type="PRINTS" id="PR00404">
    <property type="entry name" value="MADSDOMAIN"/>
</dbReference>
<evidence type="ECO:0000313" key="11">
    <source>
        <dbReference type="RefSeq" id="XP_029124212.1"/>
    </source>
</evidence>
<dbReference type="InterPro" id="IPR002100">
    <property type="entry name" value="TF_MADSbox"/>
</dbReference>
<dbReference type="InterPro" id="IPR036879">
    <property type="entry name" value="TF_MADSbox_sf"/>
</dbReference>
<dbReference type="InterPro" id="IPR002487">
    <property type="entry name" value="TF_Kbox"/>
</dbReference>
<dbReference type="GO" id="GO:0005634">
    <property type="term" value="C:nucleus"/>
    <property type="evidence" value="ECO:0007669"/>
    <property type="project" value="UniProtKB-SubCell"/>
</dbReference>
<dbReference type="OrthoDB" id="1933443at2759"/>
<dbReference type="PANTHER" id="PTHR48019">
    <property type="entry name" value="SERUM RESPONSE FACTOR HOMOLOG"/>
    <property type="match status" value="1"/>
</dbReference>
<evidence type="ECO:0000256" key="5">
    <source>
        <dbReference type="ARBA" id="ARBA00023242"/>
    </source>
</evidence>
<dbReference type="GO" id="GO:0046983">
    <property type="term" value="F:protein dimerization activity"/>
    <property type="evidence" value="ECO:0007669"/>
    <property type="project" value="InterPro"/>
</dbReference>
<feature type="region of interest" description="Disordered" evidence="7">
    <location>
        <begin position="184"/>
        <end position="207"/>
    </location>
</feature>
<dbReference type="GO" id="GO:0003700">
    <property type="term" value="F:DNA-binding transcription factor activity"/>
    <property type="evidence" value="ECO:0007669"/>
    <property type="project" value="InterPro"/>
</dbReference>
<feature type="domain" description="MADS-box" evidence="8">
    <location>
        <begin position="1"/>
        <end position="61"/>
    </location>
</feature>
<dbReference type="PROSITE" id="PS51297">
    <property type="entry name" value="K_BOX"/>
    <property type="match status" value="1"/>
</dbReference>
<dbReference type="PROSITE" id="PS00350">
    <property type="entry name" value="MADS_BOX_1"/>
    <property type="match status" value="1"/>
</dbReference>
<keyword evidence="10" id="KW-1185">Reference proteome</keyword>
<evidence type="ECO:0000256" key="7">
    <source>
        <dbReference type="SAM" id="MobiDB-lite"/>
    </source>
</evidence>
<protein>
    <submittedName>
        <fullName evidence="11">Truncated transcription factor CAULIFLOWER D isoform X1</fullName>
    </submittedName>
</protein>
<dbReference type="SMART" id="SM00432">
    <property type="entry name" value="MADS"/>
    <property type="match status" value="1"/>
</dbReference>
<dbReference type="SUPFAM" id="SSF55455">
    <property type="entry name" value="SRF-like"/>
    <property type="match status" value="1"/>
</dbReference>
<organism evidence="10 11">
    <name type="scientific">Elaeis guineensis var. tenera</name>
    <name type="common">Oil palm</name>
    <dbReference type="NCBI Taxonomy" id="51953"/>
    <lineage>
        <taxon>Eukaryota</taxon>
        <taxon>Viridiplantae</taxon>
        <taxon>Streptophyta</taxon>
        <taxon>Embryophyta</taxon>
        <taxon>Tracheophyta</taxon>
        <taxon>Spermatophyta</taxon>
        <taxon>Magnoliopsida</taxon>
        <taxon>Liliopsida</taxon>
        <taxon>Arecaceae</taxon>
        <taxon>Arecoideae</taxon>
        <taxon>Cocoseae</taxon>
        <taxon>Elaeidinae</taxon>
        <taxon>Elaeis</taxon>
    </lineage>
</organism>
<dbReference type="Pfam" id="PF00319">
    <property type="entry name" value="SRF-TF"/>
    <property type="match status" value="1"/>
</dbReference>
<keyword evidence="2" id="KW-0805">Transcription regulation</keyword>
<dbReference type="GO" id="GO:0000977">
    <property type="term" value="F:RNA polymerase II transcription regulatory region sequence-specific DNA binding"/>
    <property type="evidence" value="ECO:0007669"/>
    <property type="project" value="InterPro"/>
</dbReference>
<dbReference type="InterPro" id="IPR050142">
    <property type="entry name" value="MADS-box/MEF2_TF"/>
</dbReference>
<dbReference type="InterPro" id="IPR033896">
    <property type="entry name" value="MEF2-like_N"/>
</dbReference>
<keyword evidence="6" id="KW-0175">Coiled coil</keyword>
<dbReference type="Proteomes" id="UP000504607">
    <property type="component" value="Chromosome 15"/>
</dbReference>
<accession>A0A8N4ICD2</accession>
<evidence type="ECO:0000259" key="8">
    <source>
        <dbReference type="PROSITE" id="PS50066"/>
    </source>
</evidence>
<keyword evidence="4" id="KW-0804">Transcription</keyword>
<dbReference type="Pfam" id="PF01486">
    <property type="entry name" value="K-box"/>
    <property type="match status" value="1"/>
</dbReference>
<evidence type="ECO:0000256" key="6">
    <source>
        <dbReference type="SAM" id="Coils"/>
    </source>
</evidence>
<feature type="compositionally biased region" description="Basic and acidic residues" evidence="7">
    <location>
        <begin position="186"/>
        <end position="196"/>
    </location>
</feature>
<evidence type="ECO:0000256" key="4">
    <source>
        <dbReference type="ARBA" id="ARBA00023163"/>
    </source>
</evidence>
<evidence type="ECO:0000256" key="1">
    <source>
        <dbReference type="ARBA" id="ARBA00004123"/>
    </source>
</evidence>